<keyword evidence="3" id="KW-0808">Transferase</keyword>
<dbReference type="RefSeq" id="WP_344248880.1">
    <property type="nucleotide sequence ID" value="NZ_BAAAPM010000005.1"/>
</dbReference>
<keyword evidence="2" id="KW-0328">Glycosyltransferase</keyword>
<reference evidence="6 7" key="1">
    <citation type="journal article" date="2019" name="Int. J. Syst. Evol. Microbiol.">
        <title>The Global Catalogue of Microorganisms (GCM) 10K type strain sequencing project: providing services to taxonomists for standard genome sequencing and annotation.</title>
        <authorList>
            <consortium name="The Broad Institute Genomics Platform"/>
            <consortium name="The Broad Institute Genome Sequencing Center for Infectious Disease"/>
            <person name="Wu L."/>
            <person name="Ma J."/>
        </authorList>
    </citation>
    <scope>NUCLEOTIDE SEQUENCE [LARGE SCALE GENOMIC DNA]</scope>
    <source>
        <strain evidence="6 7">JCM 15589</strain>
    </source>
</reference>
<dbReference type="PANTHER" id="PTHR45947:SF3">
    <property type="entry name" value="SULFOQUINOVOSYL TRANSFERASE SQD2"/>
    <property type="match status" value="1"/>
</dbReference>
<evidence type="ECO:0000313" key="7">
    <source>
        <dbReference type="Proteomes" id="UP001501138"/>
    </source>
</evidence>
<keyword evidence="7" id="KW-1185">Reference proteome</keyword>
<dbReference type="InterPro" id="IPR050194">
    <property type="entry name" value="Glycosyltransferase_grp1"/>
</dbReference>
<evidence type="ECO:0000256" key="3">
    <source>
        <dbReference type="ARBA" id="ARBA00022679"/>
    </source>
</evidence>
<dbReference type="Proteomes" id="UP001501138">
    <property type="component" value="Unassembled WGS sequence"/>
</dbReference>
<dbReference type="InterPro" id="IPR028098">
    <property type="entry name" value="Glyco_trans_4-like_N"/>
</dbReference>
<evidence type="ECO:0000256" key="2">
    <source>
        <dbReference type="ARBA" id="ARBA00022676"/>
    </source>
</evidence>
<dbReference type="EMBL" id="BAAAPM010000005">
    <property type="protein sequence ID" value="GAA1729251.1"/>
    <property type="molecule type" value="Genomic_DNA"/>
</dbReference>
<gene>
    <name evidence="6" type="ORF">GCM10009809_25990</name>
</gene>
<dbReference type="PANTHER" id="PTHR45947">
    <property type="entry name" value="SULFOQUINOVOSYL TRANSFERASE SQD2"/>
    <property type="match status" value="1"/>
</dbReference>
<protein>
    <recommendedName>
        <fullName evidence="1">D-inositol 3-phosphate glycosyltransferase</fullName>
    </recommendedName>
</protein>
<comment type="caution">
    <text evidence="6">The sequence shown here is derived from an EMBL/GenBank/DDBJ whole genome shotgun (WGS) entry which is preliminary data.</text>
</comment>
<dbReference type="SUPFAM" id="SSF53756">
    <property type="entry name" value="UDP-Glycosyltransferase/glycogen phosphorylase"/>
    <property type="match status" value="1"/>
</dbReference>
<dbReference type="InterPro" id="IPR001296">
    <property type="entry name" value="Glyco_trans_1"/>
</dbReference>
<dbReference type="CDD" id="cd03814">
    <property type="entry name" value="GT4-like"/>
    <property type="match status" value="1"/>
</dbReference>
<dbReference type="Gene3D" id="3.40.50.2000">
    <property type="entry name" value="Glycogen Phosphorylase B"/>
    <property type="match status" value="2"/>
</dbReference>
<accession>A0ABN2JJP2</accession>
<evidence type="ECO:0000313" key="6">
    <source>
        <dbReference type="EMBL" id="GAA1729251.1"/>
    </source>
</evidence>
<feature type="domain" description="Glycosyltransferase subfamily 4-like N-terminal" evidence="5">
    <location>
        <begin position="14"/>
        <end position="182"/>
    </location>
</feature>
<proteinExistence type="predicted"/>
<evidence type="ECO:0000259" key="5">
    <source>
        <dbReference type="Pfam" id="PF13439"/>
    </source>
</evidence>
<feature type="domain" description="Glycosyl transferase family 1" evidence="4">
    <location>
        <begin position="191"/>
        <end position="346"/>
    </location>
</feature>
<evidence type="ECO:0000259" key="4">
    <source>
        <dbReference type="Pfam" id="PF00534"/>
    </source>
</evidence>
<organism evidence="6 7">
    <name type="scientific">Isoptericola hypogeus</name>
    <dbReference type="NCBI Taxonomy" id="300179"/>
    <lineage>
        <taxon>Bacteria</taxon>
        <taxon>Bacillati</taxon>
        <taxon>Actinomycetota</taxon>
        <taxon>Actinomycetes</taxon>
        <taxon>Micrococcales</taxon>
        <taxon>Promicromonosporaceae</taxon>
        <taxon>Isoptericola</taxon>
    </lineage>
</organism>
<sequence length="384" mass="41305">MRVAIVAESFLPQVNGVTNSVLRVLEHLRHTGHEALVLAPDDDGGAVPPFVHGTPVIEVGSVGLPGYADVRVVMGQRAGIERTLAAFAPDVVHLASPFTLGWQGLRAAENLGLPTVAVYQTEVPGYAARYGVRHLEPLLWRRVRHLHQRATLTLAPSTATARHLEARGIPRVRRWGRGVDTSVFHPAERDEAWRQDVGAGRPLLVGYVGRLAAEKQVDALGVLADLPDVRLVVVGAGPARGALEKLLGGAHFTGLLRGRELARAVASLDVFVHPGELETFGQTLQEAHASGVPVVAPAAGGPLDLVEHSHTGWLYPPGDRAALRRHVVDLLGDERKRRAFGVAARRGVLGRTWQHVCTELLEHYDHAIATRSSARTAARPASEV</sequence>
<dbReference type="Pfam" id="PF00534">
    <property type="entry name" value="Glycos_transf_1"/>
    <property type="match status" value="1"/>
</dbReference>
<name>A0ABN2JJP2_9MICO</name>
<dbReference type="Pfam" id="PF13439">
    <property type="entry name" value="Glyco_transf_4"/>
    <property type="match status" value="1"/>
</dbReference>
<evidence type="ECO:0000256" key="1">
    <source>
        <dbReference type="ARBA" id="ARBA00021292"/>
    </source>
</evidence>